<feature type="chain" id="PRO_5037134099" description="Polysaccharide lyase 14 domain-containing protein" evidence="1">
    <location>
        <begin position="27"/>
        <end position="267"/>
    </location>
</feature>
<feature type="domain" description="Polysaccharide lyase 14" evidence="2">
    <location>
        <begin position="68"/>
        <end position="260"/>
    </location>
</feature>
<keyword evidence="1" id="KW-0732">Signal</keyword>
<feature type="signal peptide" evidence="1">
    <location>
        <begin position="1"/>
        <end position="26"/>
    </location>
</feature>
<keyword evidence="4" id="KW-1185">Reference proteome</keyword>
<gene>
    <name evidence="3" type="ORF">GCM10011390_47860</name>
</gene>
<dbReference type="PANTHER" id="PTHR40124">
    <property type="match status" value="1"/>
</dbReference>
<sequence length="267" mass="27129">MLRLAACLAGFAAASAAFLAAPAAMAAPAGCAGAAPLDLVAAVTTKAGDVAHLWGKENLTVRPAEPGSGGPVLRVSYPAGSFSPGHGDVRGGLGFELRRPVRVAACLSYKVRFPVGFDFVKGGKLPGLFGGAAPRGCIAEGKASGFSARLMWRAGGAGELYLYAPGRQQRCGASLGRGSFRFVPGRWTLVTERVSAGAAGDATGRIEVSIDGETVVEAADLTLAGPEGAGIDGLLFSTFFGGDDESWASPADQFVDFADFRLTAGTD</sequence>
<evidence type="ECO:0000259" key="2">
    <source>
        <dbReference type="Pfam" id="PF21294"/>
    </source>
</evidence>
<comment type="caution">
    <text evidence="3">The sequence shown here is derived from an EMBL/GenBank/DDBJ whole genome shotgun (WGS) entry which is preliminary data.</text>
</comment>
<reference evidence="3" key="1">
    <citation type="journal article" date="2014" name="Int. J. Syst. Evol. Microbiol.">
        <title>Complete genome sequence of Corynebacterium casei LMG S-19264T (=DSM 44701T), isolated from a smear-ripened cheese.</title>
        <authorList>
            <consortium name="US DOE Joint Genome Institute (JGI-PGF)"/>
            <person name="Walter F."/>
            <person name="Albersmeier A."/>
            <person name="Kalinowski J."/>
            <person name="Ruckert C."/>
        </authorList>
    </citation>
    <scope>NUCLEOTIDE SEQUENCE</scope>
    <source>
        <strain evidence="3">CGMCC 1.15367</strain>
    </source>
</reference>
<dbReference type="EMBL" id="BMIQ01000011">
    <property type="protein sequence ID" value="GGE22871.1"/>
    <property type="molecule type" value="Genomic_DNA"/>
</dbReference>
<dbReference type="Proteomes" id="UP000644699">
    <property type="component" value="Unassembled WGS sequence"/>
</dbReference>
<dbReference type="Pfam" id="PF21294">
    <property type="entry name" value="Polysacc_lyase_14"/>
    <property type="match status" value="1"/>
</dbReference>
<evidence type="ECO:0000313" key="3">
    <source>
        <dbReference type="EMBL" id="GGE22871.1"/>
    </source>
</evidence>
<organism evidence="3 4">
    <name type="scientific">Aureimonas endophytica</name>
    <dbReference type="NCBI Taxonomy" id="2027858"/>
    <lineage>
        <taxon>Bacteria</taxon>
        <taxon>Pseudomonadati</taxon>
        <taxon>Pseudomonadota</taxon>
        <taxon>Alphaproteobacteria</taxon>
        <taxon>Hyphomicrobiales</taxon>
        <taxon>Aurantimonadaceae</taxon>
        <taxon>Aureimonas</taxon>
    </lineage>
</organism>
<dbReference type="Gene3D" id="2.60.120.200">
    <property type="match status" value="1"/>
</dbReference>
<evidence type="ECO:0000313" key="4">
    <source>
        <dbReference type="Proteomes" id="UP000644699"/>
    </source>
</evidence>
<dbReference type="RefSeq" id="WP_188913036.1">
    <property type="nucleotide sequence ID" value="NZ_BMIQ01000011.1"/>
</dbReference>
<dbReference type="PANTHER" id="PTHR40124:SF1">
    <property type="entry name" value="DISAGGREGATASE RELATED REPEAT PROTEIN"/>
    <property type="match status" value="1"/>
</dbReference>
<reference evidence="3" key="2">
    <citation type="submission" date="2020-09" db="EMBL/GenBank/DDBJ databases">
        <authorList>
            <person name="Sun Q."/>
            <person name="Zhou Y."/>
        </authorList>
    </citation>
    <scope>NUCLEOTIDE SEQUENCE</scope>
    <source>
        <strain evidence="3">CGMCC 1.15367</strain>
    </source>
</reference>
<dbReference type="AlphaFoldDB" id="A0A917EC94"/>
<name>A0A917EC94_9HYPH</name>
<dbReference type="InterPro" id="IPR048958">
    <property type="entry name" value="Polysacc_lyase_14"/>
</dbReference>
<proteinExistence type="predicted"/>
<evidence type="ECO:0000256" key="1">
    <source>
        <dbReference type="SAM" id="SignalP"/>
    </source>
</evidence>
<accession>A0A917EC94</accession>
<protein>
    <recommendedName>
        <fullName evidence="2">Polysaccharide lyase 14 domain-containing protein</fullName>
    </recommendedName>
</protein>